<dbReference type="GO" id="GO:0030145">
    <property type="term" value="F:manganese ion binding"/>
    <property type="evidence" value="ECO:0007669"/>
    <property type="project" value="UniProtKB-UniRule"/>
</dbReference>
<keyword evidence="7" id="KW-1185">Reference proteome</keyword>
<dbReference type="PIRSF" id="PIRSF016557">
    <property type="entry name" value="Caps_synth_CpsB"/>
    <property type="match status" value="1"/>
</dbReference>
<protein>
    <recommendedName>
        <fullName evidence="5">Tyrosine-protein phosphatase</fullName>
        <ecNumber evidence="5">3.1.3.48</ecNumber>
    </recommendedName>
</protein>
<dbReference type="InterPro" id="IPR016195">
    <property type="entry name" value="Pol/histidinol_Pase-like"/>
</dbReference>
<organism evidence="6 7">
    <name type="scientific">Lentibacillus halodurans</name>
    <dbReference type="NCBI Taxonomy" id="237679"/>
    <lineage>
        <taxon>Bacteria</taxon>
        <taxon>Bacillati</taxon>
        <taxon>Bacillota</taxon>
        <taxon>Bacilli</taxon>
        <taxon>Bacillales</taxon>
        <taxon>Bacillaceae</taxon>
        <taxon>Lentibacillus</taxon>
    </lineage>
</organism>
<accession>A0A1I0XIQ5</accession>
<keyword evidence="3 5" id="KW-0904">Protein phosphatase</keyword>
<evidence type="ECO:0000256" key="2">
    <source>
        <dbReference type="ARBA" id="ARBA00022801"/>
    </source>
</evidence>
<dbReference type="Proteomes" id="UP000198642">
    <property type="component" value="Unassembled WGS sequence"/>
</dbReference>
<proteinExistence type="inferred from homology"/>
<dbReference type="Pfam" id="PF19567">
    <property type="entry name" value="CpsB_CapC"/>
    <property type="match status" value="1"/>
</dbReference>
<evidence type="ECO:0000256" key="3">
    <source>
        <dbReference type="ARBA" id="ARBA00022912"/>
    </source>
</evidence>
<dbReference type="EMBL" id="FOJW01000005">
    <property type="protein sequence ID" value="SFB00871.1"/>
    <property type="molecule type" value="Genomic_DNA"/>
</dbReference>
<dbReference type="OrthoDB" id="9788539at2"/>
<comment type="catalytic activity">
    <reaction evidence="4 5">
        <text>O-phospho-L-tyrosyl-[protein] + H2O = L-tyrosyl-[protein] + phosphate</text>
        <dbReference type="Rhea" id="RHEA:10684"/>
        <dbReference type="Rhea" id="RHEA-COMP:10136"/>
        <dbReference type="Rhea" id="RHEA-COMP:20101"/>
        <dbReference type="ChEBI" id="CHEBI:15377"/>
        <dbReference type="ChEBI" id="CHEBI:43474"/>
        <dbReference type="ChEBI" id="CHEBI:46858"/>
        <dbReference type="ChEBI" id="CHEBI:61978"/>
        <dbReference type="EC" id="3.1.3.48"/>
    </reaction>
</comment>
<evidence type="ECO:0000256" key="4">
    <source>
        <dbReference type="ARBA" id="ARBA00051722"/>
    </source>
</evidence>
<dbReference type="InterPro" id="IPR016667">
    <property type="entry name" value="Caps_polysacc_synth_CpsB/CapC"/>
</dbReference>
<name>A0A1I0XIQ5_9BACI</name>
<dbReference type="GO" id="GO:0004725">
    <property type="term" value="F:protein tyrosine phosphatase activity"/>
    <property type="evidence" value="ECO:0007669"/>
    <property type="project" value="UniProtKB-UniRule"/>
</dbReference>
<keyword evidence="2 5" id="KW-0378">Hydrolase</keyword>
<evidence type="ECO:0000313" key="7">
    <source>
        <dbReference type="Proteomes" id="UP000198642"/>
    </source>
</evidence>
<dbReference type="RefSeq" id="WP_090236020.1">
    <property type="nucleotide sequence ID" value="NZ_FOJW01000005.1"/>
</dbReference>
<dbReference type="SUPFAM" id="SSF89550">
    <property type="entry name" value="PHP domain-like"/>
    <property type="match status" value="1"/>
</dbReference>
<dbReference type="EC" id="3.1.3.48" evidence="5"/>
<dbReference type="PANTHER" id="PTHR39181">
    <property type="entry name" value="TYROSINE-PROTEIN PHOSPHATASE YWQE"/>
    <property type="match status" value="1"/>
</dbReference>
<gene>
    <name evidence="6" type="ORF">SAMN04488072_105103</name>
</gene>
<dbReference type="PANTHER" id="PTHR39181:SF1">
    <property type="entry name" value="TYROSINE-PROTEIN PHOSPHATASE YWQE"/>
    <property type="match status" value="1"/>
</dbReference>
<sequence length="254" mass="28439">MIDIHCHILPGIDDGAQTITDSLAMAQAAAEQGIHTIIATPHHRNEKYHNVKNDIIRYTDDLNGRLKEEDIPVTILSGQETRINGDMIDDIENGELASLNDTKYLFVEFASNHVPRYAKQMLFDIQVAGYMPVIVHPERNSAIIQHPSILHELVQKGALTQVTAASLAGKFGSKIQKFSHQLVEANLTHFLASDAHNTKTRGFVMDEAFQELSGEHGNEMTYLFMENAQLLINGQNVNKDEPQLIKKKKFLGLF</sequence>
<reference evidence="6 7" key="1">
    <citation type="submission" date="2016-10" db="EMBL/GenBank/DDBJ databases">
        <authorList>
            <person name="de Groot N.N."/>
        </authorList>
    </citation>
    <scope>NUCLEOTIDE SEQUENCE [LARGE SCALE GENOMIC DNA]</scope>
    <source>
        <strain evidence="6 7">CGMCC 1.3702</strain>
    </source>
</reference>
<dbReference type="AlphaFoldDB" id="A0A1I0XIQ5"/>
<dbReference type="STRING" id="237679.SAMN04488072_105103"/>
<evidence type="ECO:0000256" key="5">
    <source>
        <dbReference type="PIRNR" id="PIRNR016557"/>
    </source>
</evidence>
<dbReference type="Gene3D" id="3.20.20.140">
    <property type="entry name" value="Metal-dependent hydrolases"/>
    <property type="match status" value="1"/>
</dbReference>
<comment type="similarity">
    <text evidence="1 5">Belongs to the metallo-dependent hydrolases superfamily. CpsB/CapC family.</text>
</comment>
<evidence type="ECO:0000256" key="1">
    <source>
        <dbReference type="ARBA" id="ARBA00005750"/>
    </source>
</evidence>
<evidence type="ECO:0000313" key="6">
    <source>
        <dbReference type="EMBL" id="SFB00871.1"/>
    </source>
</evidence>